<dbReference type="AlphaFoldDB" id="A0A2J8QAW3"/>
<protein>
    <submittedName>
        <fullName evidence="1">NDUFV1 isoform 23</fullName>
    </submittedName>
</protein>
<evidence type="ECO:0000313" key="1">
    <source>
        <dbReference type="EMBL" id="PNI93403.1"/>
    </source>
</evidence>
<gene>
    <name evidence="1" type="ORF">CK820_G0033810</name>
</gene>
<proteinExistence type="predicted"/>
<reference evidence="1 2" key="1">
    <citation type="submission" date="2017-12" db="EMBL/GenBank/DDBJ databases">
        <title>High-resolution comparative analysis of great ape genomes.</title>
        <authorList>
            <person name="Pollen A."/>
            <person name="Hastie A."/>
            <person name="Hormozdiari F."/>
            <person name="Dougherty M."/>
            <person name="Liu R."/>
            <person name="Chaisson M."/>
            <person name="Hoppe E."/>
            <person name="Hill C."/>
            <person name="Pang A."/>
            <person name="Hillier L."/>
            <person name="Baker C."/>
            <person name="Armstrong J."/>
            <person name="Shendure J."/>
            <person name="Paten B."/>
            <person name="Wilson R."/>
            <person name="Chao H."/>
            <person name="Schneider V."/>
            <person name="Ventura M."/>
            <person name="Kronenberg Z."/>
            <person name="Murali S."/>
            <person name="Gordon D."/>
            <person name="Cantsilieris S."/>
            <person name="Munson K."/>
            <person name="Nelson B."/>
            <person name="Raja A."/>
            <person name="Underwood J."/>
            <person name="Diekhans M."/>
            <person name="Fiddes I."/>
            <person name="Haussler D."/>
            <person name="Eichler E."/>
        </authorList>
    </citation>
    <scope>NUCLEOTIDE SEQUENCE [LARGE SCALE GENOMIC DNA]</scope>
    <source>
        <strain evidence="1">Yerkes chimp pedigree #C0471</strain>
    </source>
</reference>
<dbReference type="Proteomes" id="UP000236370">
    <property type="component" value="Unassembled WGS sequence"/>
</dbReference>
<organism evidence="1 2">
    <name type="scientific">Pan troglodytes</name>
    <name type="common">Chimpanzee</name>
    <dbReference type="NCBI Taxonomy" id="9598"/>
    <lineage>
        <taxon>Eukaryota</taxon>
        <taxon>Metazoa</taxon>
        <taxon>Chordata</taxon>
        <taxon>Craniata</taxon>
        <taxon>Vertebrata</taxon>
        <taxon>Euteleostomi</taxon>
        <taxon>Mammalia</taxon>
        <taxon>Eutheria</taxon>
        <taxon>Euarchontoglires</taxon>
        <taxon>Primates</taxon>
        <taxon>Haplorrhini</taxon>
        <taxon>Catarrhini</taxon>
        <taxon>Hominidae</taxon>
        <taxon>Pan</taxon>
    </lineage>
</organism>
<accession>A0A2J8QAW3</accession>
<sequence length="43" mass="5034">MLATRRLLGWSLPARVSVRFSGDTSSAWRKFCRQHPRKPHLAR</sequence>
<name>A0A2J8QAW3_PANTR</name>
<evidence type="ECO:0000313" key="2">
    <source>
        <dbReference type="Proteomes" id="UP000236370"/>
    </source>
</evidence>
<dbReference type="EMBL" id="NBAG03000050">
    <property type="protein sequence ID" value="PNI93403.1"/>
    <property type="molecule type" value="Genomic_DNA"/>
</dbReference>
<comment type="caution">
    <text evidence="1">The sequence shown here is derived from an EMBL/GenBank/DDBJ whole genome shotgun (WGS) entry which is preliminary data.</text>
</comment>